<keyword evidence="7 12" id="KW-0413">Isomerase</keyword>
<evidence type="ECO:0000256" key="3">
    <source>
        <dbReference type="ARBA" id="ARBA00012723"/>
    </source>
</evidence>
<dbReference type="NCBIfam" id="TIGR01126">
    <property type="entry name" value="pdi_dom"/>
    <property type="match status" value="2"/>
</dbReference>
<evidence type="ECO:0000256" key="4">
    <source>
        <dbReference type="ARBA" id="ARBA00022729"/>
    </source>
</evidence>
<dbReference type="SUPFAM" id="SSF52833">
    <property type="entry name" value="Thioredoxin-like"/>
    <property type="match status" value="2"/>
</dbReference>
<dbReference type="PANTHER" id="PTHR45672">
    <property type="entry name" value="PROTEIN DISULFIDE-ISOMERASE C17H9.14C-RELATED"/>
    <property type="match status" value="1"/>
</dbReference>
<evidence type="ECO:0000256" key="9">
    <source>
        <dbReference type="RuleBase" id="RU004208"/>
    </source>
</evidence>
<dbReference type="OrthoDB" id="10264505at2759"/>
<name>A0A371CTK1_9APHY</name>
<evidence type="ECO:0000313" key="12">
    <source>
        <dbReference type="EMBL" id="RDX43628.1"/>
    </source>
</evidence>
<proteinExistence type="inferred from homology"/>
<evidence type="ECO:0000259" key="11">
    <source>
        <dbReference type="PROSITE" id="PS51352"/>
    </source>
</evidence>
<dbReference type="InterPro" id="IPR005788">
    <property type="entry name" value="PDI_thioredoxin-like_dom"/>
</dbReference>
<dbReference type="Proteomes" id="UP000256964">
    <property type="component" value="Unassembled WGS sequence"/>
</dbReference>
<feature type="domain" description="Thioredoxin" evidence="11">
    <location>
        <begin position="133"/>
        <end position="251"/>
    </location>
</feature>
<dbReference type="InterPro" id="IPR051063">
    <property type="entry name" value="PDI"/>
</dbReference>
<dbReference type="InterPro" id="IPR017937">
    <property type="entry name" value="Thioredoxin_CS"/>
</dbReference>
<keyword evidence="5" id="KW-0677">Repeat</keyword>
<dbReference type="GO" id="GO:0005783">
    <property type="term" value="C:endoplasmic reticulum"/>
    <property type="evidence" value="ECO:0007669"/>
    <property type="project" value="InterPro"/>
</dbReference>
<dbReference type="STRING" id="139420.A0A371CTK1"/>
<dbReference type="CDD" id="cd02998">
    <property type="entry name" value="PDI_a_ERp38"/>
    <property type="match status" value="2"/>
</dbReference>
<keyword evidence="13" id="KW-1185">Reference proteome</keyword>
<dbReference type="Gene3D" id="3.40.30.10">
    <property type="entry name" value="Glutaredoxin"/>
    <property type="match status" value="2"/>
</dbReference>
<keyword evidence="4 10" id="KW-0732">Signal</keyword>
<dbReference type="EMBL" id="KZ857462">
    <property type="protein sequence ID" value="RDX43628.1"/>
    <property type="molecule type" value="Genomic_DNA"/>
</dbReference>
<evidence type="ECO:0000313" key="13">
    <source>
        <dbReference type="Proteomes" id="UP000256964"/>
    </source>
</evidence>
<organism evidence="12 13">
    <name type="scientific">Lentinus brumalis</name>
    <dbReference type="NCBI Taxonomy" id="2498619"/>
    <lineage>
        <taxon>Eukaryota</taxon>
        <taxon>Fungi</taxon>
        <taxon>Dikarya</taxon>
        <taxon>Basidiomycota</taxon>
        <taxon>Agaricomycotina</taxon>
        <taxon>Agaricomycetes</taxon>
        <taxon>Polyporales</taxon>
        <taxon>Polyporaceae</taxon>
        <taxon>Lentinus</taxon>
    </lineage>
</organism>
<dbReference type="GO" id="GO:0006457">
    <property type="term" value="P:protein folding"/>
    <property type="evidence" value="ECO:0007669"/>
    <property type="project" value="TreeGrafter"/>
</dbReference>
<dbReference type="PROSITE" id="PS00194">
    <property type="entry name" value="THIOREDOXIN_1"/>
    <property type="match status" value="2"/>
</dbReference>
<dbReference type="InterPro" id="IPR036356">
    <property type="entry name" value="ERp29_C_sf"/>
</dbReference>
<accession>A0A371CTK1</accession>
<dbReference type="InterPro" id="IPR011679">
    <property type="entry name" value="ERp29_C"/>
</dbReference>
<keyword evidence="6" id="KW-1015">Disulfide bond</keyword>
<feature type="signal peptide" evidence="10">
    <location>
        <begin position="1"/>
        <end position="18"/>
    </location>
</feature>
<dbReference type="PANTHER" id="PTHR45672:SF11">
    <property type="entry name" value="PROTEIN DISULFIDE-ISOMERASE C17H9.14C"/>
    <property type="match status" value="1"/>
</dbReference>
<dbReference type="Pfam" id="PF00085">
    <property type="entry name" value="Thioredoxin"/>
    <property type="match status" value="2"/>
</dbReference>
<evidence type="ECO:0000256" key="5">
    <source>
        <dbReference type="ARBA" id="ARBA00022737"/>
    </source>
</evidence>
<evidence type="ECO:0000256" key="8">
    <source>
        <dbReference type="ARBA" id="ARBA00023284"/>
    </source>
</evidence>
<gene>
    <name evidence="12" type="ORF">OH76DRAFT_1447034</name>
</gene>
<dbReference type="GO" id="GO:0003756">
    <property type="term" value="F:protein disulfide isomerase activity"/>
    <property type="evidence" value="ECO:0007669"/>
    <property type="project" value="UniProtKB-EC"/>
</dbReference>
<feature type="chain" id="PRO_5016680769" description="protein disulfide-isomerase" evidence="10">
    <location>
        <begin position="19"/>
        <end position="381"/>
    </location>
</feature>
<dbReference type="PROSITE" id="PS51352">
    <property type="entry name" value="THIOREDOXIN_2"/>
    <property type="match status" value="2"/>
</dbReference>
<evidence type="ECO:0000256" key="7">
    <source>
        <dbReference type="ARBA" id="ARBA00023235"/>
    </source>
</evidence>
<reference evidence="12 13" key="1">
    <citation type="journal article" date="2018" name="Biotechnol. Biofuels">
        <title>Integrative visual omics of the white-rot fungus Polyporus brumalis exposes the biotechnological potential of its oxidative enzymes for delignifying raw plant biomass.</title>
        <authorList>
            <person name="Miyauchi S."/>
            <person name="Rancon A."/>
            <person name="Drula E."/>
            <person name="Hage H."/>
            <person name="Chaduli D."/>
            <person name="Favel A."/>
            <person name="Grisel S."/>
            <person name="Henrissat B."/>
            <person name="Herpoel-Gimbert I."/>
            <person name="Ruiz-Duenas F.J."/>
            <person name="Chevret D."/>
            <person name="Hainaut M."/>
            <person name="Lin J."/>
            <person name="Wang M."/>
            <person name="Pangilinan J."/>
            <person name="Lipzen A."/>
            <person name="Lesage-Meessen L."/>
            <person name="Navarro D."/>
            <person name="Riley R."/>
            <person name="Grigoriev I.V."/>
            <person name="Zhou S."/>
            <person name="Raouche S."/>
            <person name="Rosso M.N."/>
        </authorList>
    </citation>
    <scope>NUCLEOTIDE SEQUENCE [LARGE SCALE GENOMIC DNA]</scope>
    <source>
        <strain evidence="12 13">BRFM 1820</strain>
    </source>
</reference>
<evidence type="ECO:0000256" key="6">
    <source>
        <dbReference type="ARBA" id="ARBA00023157"/>
    </source>
</evidence>
<dbReference type="SUPFAM" id="SSF47933">
    <property type="entry name" value="ERP29 C domain-like"/>
    <property type="match status" value="1"/>
</dbReference>
<dbReference type="AlphaFoldDB" id="A0A371CTK1"/>
<dbReference type="Gene3D" id="1.20.1150.12">
    <property type="entry name" value="Endoplasmic reticulum resident protein 29, C-terminal domain"/>
    <property type="match status" value="1"/>
</dbReference>
<comment type="similarity">
    <text evidence="2 9">Belongs to the protein disulfide isomerase family.</text>
</comment>
<dbReference type="PRINTS" id="PR00421">
    <property type="entry name" value="THIOREDOXIN"/>
</dbReference>
<evidence type="ECO:0000256" key="10">
    <source>
        <dbReference type="SAM" id="SignalP"/>
    </source>
</evidence>
<protein>
    <recommendedName>
        <fullName evidence="3">protein disulfide-isomerase</fullName>
        <ecNumber evidence="3">5.3.4.1</ecNumber>
    </recommendedName>
</protein>
<evidence type="ECO:0000256" key="2">
    <source>
        <dbReference type="ARBA" id="ARBA00006347"/>
    </source>
</evidence>
<sequence>MKFGTLFAAVLSVSGALASNVIDLTPDNFDEIIGKGKPALVEFFAPWCGHCKNLAPVYEQLADAYAHAKDKVIVAKVDADGAGRPLGQKYGVTGFPTLKWFGPEGGEPEKYDGGRDLEALANFITTKSGVKSSIKPPPPPAYEILDVHTFDEVALNPEKDVIVAFTAPWCGHCKRLKPIYEEVAKDFKSEPNCVVANVDADAQNNRPLATKYEIGSFPTIKFFPKGQTEPVDYDGERTEEAFVEFLNERCGTHRTVGGLLNDQAGRLEQLDALAAKFFEETAAVRQELLKEASSLASTLGAGAKHYIRVMEKVVNGSEDYLEKESARLASILSKRALAPAKIDEIKIKANILGAFKPVVEKADEKIAEAEAEAEEVQRDEL</sequence>
<dbReference type="Pfam" id="PF07749">
    <property type="entry name" value="ERp29"/>
    <property type="match status" value="1"/>
</dbReference>
<keyword evidence="8" id="KW-0676">Redox-active center</keyword>
<dbReference type="EC" id="5.3.4.1" evidence="3"/>
<dbReference type="InterPro" id="IPR013766">
    <property type="entry name" value="Thioredoxin_domain"/>
</dbReference>
<feature type="domain" description="Thioredoxin" evidence="11">
    <location>
        <begin position="1"/>
        <end position="129"/>
    </location>
</feature>
<dbReference type="CDD" id="cd00238">
    <property type="entry name" value="ERp29c"/>
    <property type="match status" value="1"/>
</dbReference>
<comment type="catalytic activity">
    <reaction evidence="1">
        <text>Catalyzes the rearrangement of -S-S- bonds in proteins.</text>
        <dbReference type="EC" id="5.3.4.1"/>
    </reaction>
</comment>
<dbReference type="InterPro" id="IPR036249">
    <property type="entry name" value="Thioredoxin-like_sf"/>
</dbReference>
<evidence type="ECO:0000256" key="1">
    <source>
        <dbReference type="ARBA" id="ARBA00001182"/>
    </source>
</evidence>